<evidence type="ECO:0000256" key="2">
    <source>
        <dbReference type="ARBA" id="ARBA00023015"/>
    </source>
</evidence>
<dbReference type="GO" id="GO:0003700">
    <property type="term" value="F:DNA-binding transcription factor activity"/>
    <property type="evidence" value="ECO:0007669"/>
    <property type="project" value="InterPro"/>
</dbReference>
<dbReference type="InterPro" id="IPR018062">
    <property type="entry name" value="HTH_AraC-typ_CS"/>
</dbReference>
<dbReference type="PROSITE" id="PS00041">
    <property type="entry name" value="HTH_ARAC_FAMILY_1"/>
    <property type="match status" value="1"/>
</dbReference>
<feature type="domain" description="HTH araC/xylS-type" evidence="5">
    <location>
        <begin position="58"/>
        <end position="155"/>
    </location>
</feature>
<accession>A0A2Z5GA42</accession>
<dbReference type="PROSITE" id="PS01124">
    <property type="entry name" value="HTH_ARAC_FAMILY_2"/>
    <property type="match status" value="1"/>
</dbReference>
<dbReference type="Pfam" id="PF12833">
    <property type="entry name" value="HTH_18"/>
    <property type="match status" value="1"/>
</dbReference>
<evidence type="ECO:0000256" key="1">
    <source>
        <dbReference type="ARBA" id="ARBA00022491"/>
    </source>
</evidence>
<dbReference type="PANTHER" id="PTHR11019:SF159">
    <property type="entry name" value="TRANSCRIPTIONAL REGULATOR-RELATED"/>
    <property type="match status" value="1"/>
</dbReference>
<reference evidence="6 7" key="1">
    <citation type="journal article" date="2018" name="Front. Microbiol.">
        <title>Hydrolytic Capabilities as a Key to Environmental Success: Chitinolytic and Cellulolytic Acidobacteria From Acidic Sub-arctic Soils and Boreal Peatlands.</title>
        <authorList>
            <person name="Belova S.E."/>
            <person name="Ravin N.V."/>
            <person name="Pankratov T.A."/>
            <person name="Rakitin A.L."/>
            <person name="Ivanova A.A."/>
            <person name="Beletsky A.V."/>
            <person name="Mardanov A.V."/>
            <person name="Sinninghe Damste J.S."/>
            <person name="Dedysh S.N."/>
        </authorList>
    </citation>
    <scope>NUCLEOTIDE SEQUENCE [LARGE SCALE GENOMIC DNA]</scope>
    <source>
        <strain evidence="6 7">SBC82</strain>
    </source>
</reference>
<dbReference type="InterPro" id="IPR009057">
    <property type="entry name" value="Homeodomain-like_sf"/>
</dbReference>
<evidence type="ECO:0000259" key="5">
    <source>
        <dbReference type="PROSITE" id="PS01124"/>
    </source>
</evidence>
<protein>
    <submittedName>
        <fullName evidence="6">Transcriptional regulator, AraC family</fullName>
    </submittedName>
</protein>
<dbReference type="Proteomes" id="UP000253606">
    <property type="component" value="Chromosome"/>
</dbReference>
<dbReference type="SMART" id="SM00342">
    <property type="entry name" value="HTH_ARAC"/>
    <property type="match status" value="1"/>
</dbReference>
<dbReference type="AlphaFoldDB" id="A0A2Z5GA42"/>
<proteinExistence type="predicted"/>
<keyword evidence="7" id="KW-1185">Reference proteome</keyword>
<evidence type="ECO:0000313" key="6">
    <source>
        <dbReference type="EMBL" id="AXC15574.1"/>
    </source>
</evidence>
<keyword evidence="1" id="KW-0678">Repressor</keyword>
<dbReference type="Gene3D" id="1.10.10.60">
    <property type="entry name" value="Homeodomain-like"/>
    <property type="match status" value="1"/>
</dbReference>
<evidence type="ECO:0000256" key="4">
    <source>
        <dbReference type="ARBA" id="ARBA00023163"/>
    </source>
</evidence>
<keyword evidence="2" id="KW-0805">Transcription regulation</keyword>
<evidence type="ECO:0000313" key="7">
    <source>
        <dbReference type="Proteomes" id="UP000253606"/>
    </source>
</evidence>
<dbReference type="EMBL" id="CP030840">
    <property type="protein sequence ID" value="AXC15574.1"/>
    <property type="molecule type" value="Genomic_DNA"/>
</dbReference>
<dbReference type="KEGG" id="abas:ACPOL_6340"/>
<gene>
    <name evidence="6" type="ORF">ACPOL_6340</name>
</gene>
<dbReference type="PANTHER" id="PTHR11019">
    <property type="entry name" value="HTH-TYPE TRANSCRIPTIONAL REGULATOR NIMR"/>
    <property type="match status" value="1"/>
</dbReference>
<evidence type="ECO:0000256" key="3">
    <source>
        <dbReference type="ARBA" id="ARBA00023125"/>
    </source>
</evidence>
<dbReference type="GO" id="GO:0043565">
    <property type="term" value="F:sequence-specific DNA binding"/>
    <property type="evidence" value="ECO:0007669"/>
    <property type="project" value="InterPro"/>
</dbReference>
<dbReference type="InterPro" id="IPR018060">
    <property type="entry name" value="HTH_AraC"/>
</dbReference>
<dbReference type="SUPFAM" id="SSF46689">
    <property type="entry name" value="Homeodomain-like"/>
    <property type="match status" value="2"/>
</dbReference>
<sequence>MIGVSALLRELMLRVIDIPVEYDQQGQDALIIAALLGEIKWTAVEPVGLPTLRDRRLRRMEDILLRTPNDRSTLDQWAERLGVSRRTLNRLLQREANLTFQAWRDQMRAFSALPLMAEGRRLTEIADTVGYDTAWSFTAMFKRVTGVAPSRYFSVDGNV</sequence>
<keyword evidence="3" id="KW-0238">DNA-binding</keyword>
<keyword evidence="4" id="KW-0804">Transcription</keyword>
<name>A0A2Z5GA42_9BACT</name>
<dbReference type="FunFam" id="1.10.10.60:FF:000132">
    <property type="entry name" value="AraC family transcriptional regulator"/>
    <property type="match status" value="1"/>
</dbReference>
<organism evidence="6 7">
    <name type="scientific">Acidisarcina polymorpha</name>
    <dbReference type="NCBI Taxonomy" id="2211140"/>
    <lineage>
        <taxon>Bacteria</taxon>
        <taxon>Pseudomonadati</taxon>
        <taxon>Acidobacteriota</taxon>
        <taxon>Terriglobia</taxon>
        <taxon>Terriglobales</taxon>
        <taxon>Acidobacteriaceae</taxon>
        <taxon>Acidisarcina</taxon>
    </lineage>
</organism>